<evidence type="ECO:0008006" key="3">
    <source>
        <dbReference type="Google" id="ProtNLM"/>
    </source>
</evidence>
<protein>
    <recommendedName>
        <fullName evidence="3">DUF1694 domain-containing protein</fullName>
    </recommendedName>
</protein>
<gene>
    <name evidence="1" type="ORF">FC75_GL000996</name>
</gene>
<dbReference type="Proteomes" id="UP000050865">
    <property type="component" value="Unassembled WGS sequence"/>
</dbReference>
<dbReference type="InterPro" id="IPR012543">
    <property type="entry name" value="DUF1694"/>
</dbReference>
<dbReference type="PROSITE" id="PS51257">
    <property type="entry name" value="PROKAR_LIPOPROTEIN"/>
    <property type="match status" value="1"/>
</dbReference>
<organism evidence="1 2">
    <name type="scientific">Lacticaseibacillus camelliae DSM 22697 = JCM 13995</name>
    <dbReference type="NCBI Taxonomy" id="1423730"/>
    <lineage>
        <taxon>Bacteria</taxon>
        <taxon>Bacillati</taxon>
        <taxon>Bacillota</taxon>
        <taxon>Bacilli</taxon>
        <taxon>Lactobacillales</taxon>
        <taxon>Lactobacillaceae</taxon>
        <taxon>Lacticaseibacillus</taxon>
    </lineage>
</organism>
<dbReference type="SUPFAM" id="SSF160515">
    <property type="entry name" value="YueI-like"/>
    <property type="match status" value="1"/>
</dbReference>
<dbReference type="PATRIC" id="fig|1423730.4.peg.1050"/>
<dbReference type="EMBL" id="AYZJ01000019">
    <property type="protein sequence ID" value="KRN25083.1"/>
    <property type="molecule type" value="Genomic_DNA"/>
</dbReference>
<sequence length="165" mass="18443">MSKKRLTAVGFFSWLGFVISCVEVSQASGNGIMTAGGGDMSEDLNDFIKAKALGLSTIKPDEKRAFLGNFRERVAMAVTIRQLHDERIASLLDEVLTRYPQYRVYINGRMSQELVAYYMKQALAHDIPFTIMAQPGTRVKKAPSADDFGWVLADPKNKIERPILL</sequence>
<reference evidence="1 2" key="1">
    <citation type="journal article" date="2015" name="Genome Announc.">
        <title>Expanding the biotechnology potential of lactobacilli through comparative genomics of 213 strains and associated genera.</title>
        <authorList>
            <person name="Sun Z."/>
            <person name="Harris H.M."/>
            <person name="McCann A."/>
            <person name="Guo C."/>
            <person name="Argimon S."/>
            <person name="Zhang W."/>
            <person name="Yang X."/>
            <person name="Jeffery I.B."/>
            <person name="Cooney J.C."/>
            <person name="Kagawa T.F."/>
            <person name="Liu W."/>
            <person name="Song Y."/>
            <person name="Salvetti E."/>
            <person name="Wrobel A."/>
            <person name="Rasinkangas P."/>
            <person name="Parkhill J."/>
            <person name="Rea M.C."/>
            <person name="O'Sullivan O."/>
            <person name="Ritari J."/>
            <person name="Douillard F.P."/>
            <person name="Paul Ross R."/>
            <person name="Yang R."/>
            <person name="Briner A.E."/>
            <person name="Felis G.E."/>
            <person name="de Vos W.M."/>
            <person name="Barrangou R."/>
            <person name="Klaenhammer T.R."/>
            <person name="Caufield P.W."/>
            <person name="Cui Y."/>
            <person name="Zhang H."/>
            <person name="O'Toole P.W."/>
        </authorList>
    </citation>
    <scope>NUCLEOTIDE SEQUENCE [LARGE SCALE GENOMIC DNA]</scope>
    <source>
        <strain evidence="1 2">DSM 22697</strain>
    </source>
</reference>
<keyword evidence="2" id="KW-1185">Reference proteome</keyword>
<comment type="caution">
    <text evidence="1">The sequence shown here is derived from an EMBL/GenBank/DDBJ whole genome shotgun (WGS) entry which is preliminary data.</text>
</comment>
<dbReference type="STRING" id="1423730.FC75_GL000996"/>
<name>A0A0R2FCV3_9LACO</name>
<dbReference type="InterPro" id="IPR029064">
    <property type="entry name" value="Ribosomal_eL30-like_sf"/>
</dbReference>
<dbReference type="AlphaFoldDB" id="A0A0R2FCV3"/>
<evidence type="ECO:0000313" key="1">
    <source>
        <dbReference type="EMBL" id="KRN25083.1"/>
    </source>
</evidence>
<proteinExistence type="predicted"/>
<dbReference type="Pfam" id="PF07997">
    <property type="entry name" value="DUF1694"/>
    <property type="match status" value="1"/>
</dbReference>
<dbReference type="Gene3D" id="3.30.1330.30">
    <property type="match status" value="1"/>
</dbReference>
<accession>A0A0R2FCV3</accession>
<evidence type="ECO:0000313" key="2">
    <source>
        <dbReference type="Proteomes" id="UP000050865"/>
    </source>
</evidence>